<proteinExistence type="predicted"/>
<gene>
    <name evidence="1" type="ORF">DPMN_053453</name>
</gene>
<evidence type="ECO:0000313" key="2">
    <source>
        <dbReference type="Proteomes" id="UP000828390"/>
    </source>
</evidence>
<dbReference type="AlphaFoldDB" id="A0A9D4CMT5"/>
<name>A0A9D4CMT5_DREPO</name>
<keyword evidence="2" id="KW-1185">Reference proteome</keyword>
<comment type="caution">
    <text evidence="1">The sequence shown here is derived from an EMBL/GenBank/DDBJ whole genome shotgun (WGS) entry which is preliminary data.</text>
</comment>
<reference evidence="1" key="1">
    <citation type="journal article" date="2019" name="bioRxiv">
        <title>The Genome of the Zebra Mussel, Dreissena polymorpha: A Resource for Invasive Species Research.</title>
        <authorList>
            <person name="McCartney M.A."/>
            <person name="Auch B."/>
            <person name="Kono T."/>
            <person name="Mallez S."/>
            <person name="Zhang Y."/>
            <person name="Obille A."/>
            <person name="Becker A."/>
            <person name="Abrahante J.E."/>
            <person name="Garbe J."/>
            <person name="Badalamenti J.P."/>
            <person name="Herman A."/>
            <person name="Mangelson H."/>
            <person name="Liachko I."/>
            <person name="Sullivan S."/>
            <person name="Sone E.D."/>
            <person name="Koren S."/>
            <person name="Silverstein K.A.T."/>
            <person name="Beckman K.B."/>
            <person name="Gohl D.M."/>
        </authorList>
    </citation>
    <scope>NUCLEOTIDE SEQUENCE</scope>
    <source>
        <strain evidence="1">Duluth1</strain>
        <tissue evidence="1">Whole animal</tissue>
    </source>
</reference>
<accession>A0A9D4CMT5</accession>
<protein>
    <submittedName>
        <fullName evidence="1">Uncharacterized protein</fullName>
    </submittedName>
</protein>
<dbReference type="Proteomes" id="UP000828390">
    <property type="component" value="Unassembled WGS sequence"/>
</dbReference>
<sequence>MQRTAVEAENMRNHRAATSNLFIREIIFSPHNDAKGNFGNQIDNQYYEELSSLLSRYTRQRMERLLREKNVTVLADDEGQNKRQIEYFQGLLNRPAPANASETPPA</sequence>
<evidence type="ECO:0000313" key="1">
    <source>
        <dbReference type="EMBL" id="KAH3727514.1"/>
    </source>
</evidence>
<dbReference type="EMBL" id="JAIWYP010000012">
    <property type="protein sequence ID" value="KAH3727514.1"/>
    <property type="molecule type" value="Genomic_DNA"/>
</dbReference>
<reference evidence="1" key="2">
    <citation type="submission" date="2020-11" db="EMBL/GenBank/DDBJ databases">
        <authorList>
            <person name="McCartney M.A."/>
            <person name="Auch B."/>
            <person name="Kono T."/>
            <person name="Mallez S."/>
            <person name="Becker A."/>
            <person name="Gohl D.M."/>
            <person name="Silverstein K.A.T."/>
            <person name="Koren S."/>
            <person name="Bechman K.B."/>
            <person name="Herman A."/>
            <person name="Abrahante J.E."/>
            <person name="Garbe J."/>
        </authorList>
    </citation>
    <scope>NUCLEOTIDE SEQUENCE</scope>
    <source>
        <strain evidence="1">Duluth1</strain>
        <tissue evidence="1">Whole animal</tissue>
    </source>
</reference>
<organism evidence="1 2">
    <name type="scientific">Dreissena polymorpha</name>
    <name type="common">Zebra mussel</name>
    <name type="synonym">Mytilus polymorpha</name>
    <dbReference type="NCBI Taxonomy" id="45954"/>
    <lineage>
        <taxon>Eukaryota</taxon>
        <taxon>Metazoa</taxon>
        <taxon>Spiralia</taxon>
        <taxon>Lophotrochozoa</taxon>
        <taxon>Mollusca</taxon>
        <taxon>Bivalvia</taxon>
        <taxon>Autobranchia</taxon>
        <taxon>Heteroconchia</taxon>
        <taxon>Euheterodonta</taxon>
        <taxon>Imparidentia</taxon>
        <taxon>Neoheterodontei</taxon>
        <taxon>Myida</taxon>
        <taxon>Dreissenoidea</taxon>
        <taxon>Dreissenidae</taxon>
        <taxon>Dreissena</taxon>
    </lineage>
</organism>